<sequence>MARAAQLEETAAPRERHLRPSHPVGLSSSEEKPVFNLRPSRVELTPGGSVDMVLTGSSDSPKFVQERLVCQGFVGGQGCSKLIMSVDVTCRFVAPMLSISSRQLKFYLEKVPGKSLKPIYEKLILENVLSLSLSVELSLAEPFSLCEASGDRNTSSTTAIPLLTYLPVISNIFDKYISFFDILFCQVLEIHYQGHPQQDTVELHAEVHFPNLHLSTTAVDFGCVLNCTGTRQAISITNCSLLPVSYHWVFLGDQEHGAIRYGGDMTTLSNLLPEQLLVDILAERFQLSDCHRGIVIDGLESVFAQSAASTLQMVLKALNNRKHVFVVNLFDSYAALKAREKAQREAKGKKKEEKTAPANALIILQRT</sequence>
<feature type="domain" description="Hydin adenylate kinase-like" evidence="2">
    <location>
        <begin position="262"/>
        <end position="299"/>
    </location>
</feature>
<organism evidence="3 4">
    <name type="scientific">Cyclopterus lumpus</name>
    <name type="common">Lumpsucker</name>
    <dbReference type="NCBI Taxonomy" id="8103"/>
    <lineage>
        <taxon>Eukaryota</taxon>
        <taxon>Metazoa</taxon>
        <taxon>Chordata</taxon>
        <taxon>Craniata</taxon>
        <taxon>Vertebrata</taxon>
        <taxon>Euteleostomi</taxon>
        <taxon>Actinopterygii</taxon>
        <taxon>Neopterygii</taxon>
        <taxon>Teleostei</taxon>
        <taxon>Neoteleostei</taxon>
        <taxon>Acanthomorphata</taxon>
        <taxon>Eupercaria</taxon>
        <taxon>Perciformes</taxon>
        <taxon>Cottioidei</taxon>
        <taxon>Cottales</taxon>
        <taxon>Cyclopteridae</taxon>
        <taxon>Cyclopterus</taxon>
    </lineage>
</organism>
<dbReference type="InterPro" id="IPR033768">
    <property type="entry name" value="Hydin_ADK"/>
</dbReference>
<feature type="region of interest" description="Disordered" evidence="1">
    <location>
        <begin position="1"/>
        <end position="31"/>
    </location>
</feature>
<name>A0A8C2Z823_CYCLU</name>
<dbReference type="InterPro" id="IPR013783">
    <property type="entry name" value="Ig-like_fold"/>
</dbReference>
<keyword evidence="4" id="KW-1185">Reference proteome</keyword>
<dbReference type="PANTHER" id="PTHR23053">
    <property type="entry name" value="DLEC1 DELETED IN LUNG AND ESOPHAGEAL CANCER 1"/>
    <property type="match status" value="1"/>
</dbReference>
<dbReference type="Proteomes" id="UP000694565">
    <property type="component" value="Unplaced"/>
</dbReference>
<dbReference type="GO" id="GO:0003341">
    <property type="term" value="P:cilium movement"/>
    <property type="evidence" value="ECO:0007669"/>
    <property type="project" value="TreeGrafter"/>
</dbReference>
<dbReference type="Ensembl" id="ENSCLMT00005024463.1">
    <property type="protein sequence ID" value="ENSCLMP00005023368.1"/>
    <property type="gene ID" value="ENSCLMG00005011600.1"/>
</dbReference>
<dbReference type="Gene3D" id="2.60.40.10">
    <property type="entry name" value="Immunoglobulins"/>
    <property type="match status" value="1"/>
</dbReference>
<dbReference type="GeneTree" id="ENSGT00940000163228"/>
<reference evidence="3" key="1">
    <citation type="submission" date="2025-08" db="UniProtKB">
        <authorList>
            <consortium name="Ensembl"/>
        </authorList>
    </citation>
    <scope>IDENTIFICATION</scope>
</reference>
<dbReference type="AlphaFoldDB" id="A0A8C2Z823"/>
<dbReference type="PANTHER" id="PTHR23053:SF0">
    <property type="entry name" value="HYDROCEPHALUS-INDUCING PROTEIN HOMOLOG"/>
    <property type="match status" value="1"/>
</dbReference>
<evidence type="ECO:0000313" key="4">
    <source>
        <dbReference type="Proteomes" id="UP000694565"/>
    </source>
</evidence>
<proteinExistence type="predicted"/>
<evidence type="ECO:0000256" key="1">
    <source>
        <dbReference type="SAM" id="MobiDB-lite"/>
    </source>
</evidence>
<accession>A0A8C2Z823</accession>
<dbReference type="InterPro" id="IPR033305">
    <property type="entry name" value="Hydin-like"/>
</dbReference>
<dbReference type="GO" id="GO:1904158">
    <property type="term" value="P:axonemal central apparatus assembly"/>
    <property type="evidence" value="ECO:0007669"/>
    <property type="project" value="TreeGrafter"/>
</dbReference>
<evidence type="ECO:0000259" key="2">
    <source>
        <dbReference type="Pfam" id="PF17213"/>
    </source>
</evidence>
<dbReference type="Pfam" id="PF17213">
    <property type="entry name" value="Hydin_ADK"/>
    <property type="match status" value="1"/>
</dbReference>
<protein>
    <recommendedName>
        <fullName evidence="2">Hydin adenylate kinase-like domain-containing protein</fullName>
    </recommendedName>
</protein>
<reference evidence="3" key="2">
    <citation type="submission" date="2025-09" db="UniProtKB">
        <authorList>
            <consortium name="Ensembl"/>
        </authorList>
    </citation>
    <scope>IDENTIFICATION</scope>
</reference>
<evidence type="ECO:0000313" key="3">
    <source>
        <dbReference type="Ensembl" id="ENSCLMP00005023368.1"/>
    </source>
</evidence>
<dbReference type="GO" id="GO:0005930">
    <property type="term" value="C:axoneme"/>
    <property type="evidence" value="ECO:0007669"/>
    <property type="project" value="TreeGrafter"/>
</dbReference>